<dbReference type="EMBL" id="CM035422">
    <property type="protein sequence ID" value="KAH7373941.1"/>
    <property type="molecule type" value="Genomic_DNA"/>
</dbReference>
<organism evidence="1 2">
    <name type="scientific">Ceratopteris richardii</name>
    <name type="common">Triangle waterfern</name>
    <dbReference type="NCBI Taxonomy" id="49495"/>
    <lineage>
        <taxon>Eukaryota</taxon>
        <taxon>Viridiplantae</taxon>
        <taxon>Streptophyta</taxon>
        <taxon>Embryophyta</taxon>
        <taxon>Tracheophyta</taxon>
        <taxon>Polypodiopsida</taxon>
        <taxon>Polypodiidae</taxon>
        <taxon>Polypodiales</taxon>
        <taxon>Pteridineae</taxon>
        <taxon>Pteridaceae</taxon>
        <taxon>Parkerioideae</taxon>
        <taxon>Ceratopteris</taxon>
    </lineage>
</organism>
<evidence type="ECO:0000313" key="1">
    <source>
        <dbReference type="EMBL" id="KAH7373941.1"/>
    </source>
</evidence>
<reference evidence="1" key="1">
    <citation type="submission" date="2021-08" db="EMBL/GenBank/DDBJ databases">
        <title>WGS assembly of Ceratopteris richardii.</title>
        <authorList>
            <person name="Marchant D.B."/>
            <person name="Chen G."/>
            <person name="Jenkins J."/>
            <person name="Shu S."/>
            <person name="Leebens-Mack J."/>
            <person name="Grimwood J."/>
            <person name="Schmutz J."/>
            <person name="Soltis P."/>
            <person name="Soltis D."/>
            <person name="Chen Z.-H."/>
        </authorList>
    </citation>
    <scope>NUCLEOTIDE SEQUENCE</scope>
    <source>
        <strain evidence="1">Whitten #5841</strain>
        <tissue evidence="1">Leaf</tissue>
    </source>
</reference>
<gene>
    <name evidence="1" type="ORF">KP509_17G080300</name>
</gene>
<dbReference type="Proteomes" id="UP000825935">
    <property type="component" value="Chromosome 17"/>
</dbReference>
<protein>
    <submittedName>
        <fullName evidence="1">Uncharacterized protein</fullName>
    </submittedName>
</protein>
<evidence type="ECO:0000313" key="2">
    <source>
        <dbReference type="Proteomes" id="UP000825935"/>
    </source>
</evidence>
<proteinExistence type="predicted"/>
<comment type="caution">
    <text evidence="1">The sequence shown here is derived from an EMBL/GenBank/DDBJ whole genome shotgun (WGS) entry which is preliminary data.</text>
</comment>
<accession>A0A8T2SWN2</accession>
<dbReference type="OrthoDB" id="524898at2759"/>
<name>A0A8T2SWN2_CERRI</name>
<keyword evidence="2" id="KW-1185">Reference proteome</keyword>
<dbReference type="AlphaFoldDB" id="A0A8T2SWN2"/>
<dbReference type="OMA" id="QVWPTID"/>
<sequence length="31" mass="3573">MTFTFGREHVFGSLWKTLAVYEIADKFSGSF</sequence>